<evidence type="ECO:0000313" key="3">
    <source>
        <dbReference type="EMBL" id="PCG08788.1"/>
    </source>
</evidence>
<dbReference type="RefSeq" id="WP_096612598.1">
    <property type="nucleotide sequence ID" value="NZ_NWVD01000004.1"/>
</dbReference>
<evidence type="ECO:0000313" key="4">
    <source>
        <dbReference type="Proteomes" id="UP000218784"/>
    </source>
</evidence>
<evidence type="ECO:0000256" key="1">
    <source>
        <dbReference type="SAM" id="MobiDB-lite"/>
    </source>
</evidence>
<organism evidence="3 4">
    <name type="scientific">Sphingomonas ginsenosidimutans</name>
    <dbReference type="NCBI Taxonomy" id="862134"/>
    <lineage>
        <taxon>Bacteria</taxon>
        <taxon>Pseudomonadati</taxon>
        <taxon>Pseudomonadota</taxon>
        <taxon>Alphaproteobacteria</taxon>
        <taxon>Sphingomonadales</taxon>
        <taxon>Sphingomonadaceae</taxon>
        <taxon>Sphingomonas</taxon>
    </lineage>
</organism>
<protein>
    <submittedName>
        <fullName evidence="3">Uncharacterized protein</fullName>
    </submittedName>
</protein>
<gene>
    <name evidence="3" type="ORF">COA17_11640</name>
</gene>
<keyword evidence="2" id="KW-0812">Transmembrane</keyword>
<name>A0A2A4HYN2_9SPHN</name>
<dbReference type="AlphaFoldDB" id="A0A2A4HYN2"/>
<comment type="caution">
    <text evidence="3">The sequence shown here is derived from an EMBL/GenBank/DDBJ whole genome shotgun (WGS) entry which is preliminary data.</text>
</comment>
<feature type="region of interest" description="Disordered" evidence="1">
    <location>
        <begin position="1"/>
        <end position="22"/>
    </location>
</feature>
<keyword evidence="2" id="KW-0472">Membrane</keyword>
<reference evidence="3 4" key="1">
    <citation type="submission" date="2017-09" db="EMBL/GenBank/DDBJ databases">
        <title>Sphingomonas ginsenosidimutans KACC 14949, whole genome shotgun sequence.</title>
        <authorList>
            <person name="Feng G."/>
            <person name="Zhu H."/>
        </authorList>
    </citation>
    <scope>NUCLEOTIDE SEQUENCE [LARGE SCALE GENOMIC DNA]</scope>
    <source>
        <strain evidence="3 4">KACC 14949</strain>
    </source>
</reference>
<feature type="transmembrane region" description="Helical" evidence="2">
    <location>
        <begin position="29"/>
        <end position="52"/>
    </location>
</feature>
<dbReference type="EMBL" id="NWVD01000004">
    <property type="protein sequence ID" value="PCG08788.1"/>
    <property type="molecule type" value="Genomic_DNA"/>
</dbReference>
<keyword evidence="2" id="KW-1133">Transmembrane helix</keyword>
<evidence type="ECO:0000256" key="2">
    <source>
        <dbReference type="SAM" id="Phobius"/>
    </source>
</evidence>
<accession>A0A2A4HYN2</accession>
<proteinExistence type="predicted"/>
<sequence length="209" mass="23002">MSDGAEPSPDTPPETREERREAAATRRRWVTLAEVVAVAGLLIGALTLWLSWSDKRAEQAEKIAEQRAAARERGRVDLSASVEDGGRVLALKDERHELSEARIVFPRTLGIPAQRPAGDPQIDADWFAGALLAATDKGDDSRSGRLPVLVTVRYFDGDTPRVATDTYDVVWRTEGRLLRGRVLKLDGLRLRQRGGDQATLDAAWARLAP</sequence>
<feature type="compositionally biased region" description="Basic and acidic residues" evidence="1">
    <location>
        <begin position="13"/>
        <end position="22"/>
    </location>
</feature>
<dbReference type="Proteomes" id="UP000218784">
    <property type="component" value="Unassembled WGS sequence"/>
</dbReference>
<keyword evidence="4" id="KW-1185">Reference proteome</keyword>